<feature type="active site" evidence="4">
    <location>
        <position position="63"/>
    </location>
</feature>
<evidence type="ECO:0000256" key="6">
    <source>
        <dbReference type="SAM" id="SignalP"/>
    </source>
</evidence>
<dbReference type="Proteomes" id="UP000598196">
    <property type="component" value="Unassembled WGS sequence"/>
</dbReference>
<dbReference type="OrthoDB" id="9785502at2"/>
<dbReference type="InterPro" id="IPR029759">
    <property type="entry name" value="GPX_AS"/>
</dbReference>
<sequence length="186" mass="20409">MVIVNRRTASAWIASALACSVTTARAADVRAFDFDFMSLEGEPMPLSQWKGKVLLVANTASFCGFTGQYADLVDVWRAYEQAGLVVIGAPSNDFRQESEDAKEIKSFCELTYGVEFPMTEPVHVTGDQAHPFFKWAALQSGRGVTWNFNKYLIGRDGNVITWMSSATRPTSARARREIEAALAAGA</sequence>
<dbReference type="PRINTS" id="PR01011">
    <property type="entry name" value="GLUTPROXDASE"/>
</dbReference>
<dbReference type="GO" id="GO:0004601">
    <property type="term" value="F:peroxidase activity"/>
    <property type="evidence" value="ECO:0007669"/>
    <property type="project" value="UniProtKB-KW"/>
</dbReference>
<evidence type="ECO:0000256" key="4">
    <source>
        <dbReference type="PIRSR" id="PIRSR000303-1"/>
    </source>
</evidence>
<dbReference type="CDD" id="cd00340">
    <property type="entry name" value="GSH_Peroxidase"/>
    <property type="match status" value="1"/>
</dbReference>
<keyword evidence="2 5" id="KW-0575">Peroxidase</keyword>
<dbReference type="PIRSF" id="PIRSF000303">
    <property type="entry name" value="Glutathion_perox"/>
    <property type="match status" value="1"/>
</dbReference>
<organism evidence="7 8">
    <name type="scientific">Gemmobacter aquaticus</name>
    <dbReference type="NCBI Taxonomy" id="490185"/>
    <lineage>
        <taxon>Bacteria</taxon>
        <taxon>Pseudomonadati</taxon>
        <taxon>Pseudomonadota</taxon>
        <taxon>Alphaproteobacteria</taxon>
        <taxon>Rhodobacterales</taxon>
        <taxon>Paracoccaceae</taxon>
        <taxon>Gemmobacter</taxon>
    </lineage>
</organism>
<keyword evidence="8" id="KW-1185">Reference proteome</keyword>
<proteinExistence type="inferred from homology"/>
<dbReference type="InterPro" id="IPR036249">
    <property type="entry name" value="Thioredoxin-like_sf"/>
</dbReference>
<dbReference type="PROSITE" id="PS51257">
    <property type="entry name" value="PROKAR_LIPOPROTEIN"/>
    <property type="match status" value="1"/>
</dbReference>
<dbReference type="PANTHER" id="PTHR11592">
    <property type="entry name" value="GLUTATHIONE PEROXIDASE"/>
    <property type="match status" value="1"/>
</dbReference>
<dbReference type="RefSeq" id="WP_146284835.1">
    <property type="nucleotide sequence ID" value="NZ_BMLP01000001.1"/>
</dbReference>
<dbReference type="GO" id="GO:0034599">
    <property type="term" value="P:cellular response to oxidative stress"/>
    <property type="evidence" value="ECO:0007669"/>
    <property type="project" value="TreeGrafter"/>
</dbReference>
<evidence type="ECO:0000256" key="3">
    <source>
        <dbReference type="ARBA" id="ARBA00023002"/>
    </source>
</evidence>
<name>A0A917YLF4_9RHOB</name>
<reference evidence="7 8" key="1">
    <citation type="journal article" date="2014" name="Int. J. Syst. Evol. Microbiol.">
        <title>Complete genome sequence of Corynebacterium casei LMG S-19264T (=DSM 44701T), isolated from a smear-ripened cheese.</title>
        <authorList>
            <consortium name="US DOE Joint Genome Institute (JGI-PGF)"/>
            <person name="Walter F."/>
            <person name="Albersmeier A."/>
            <person name="Kalinowski J."/>
            <person name="Ruckert C."/>
        </authorList>
    </citation>
    <scope>NUCLEOTIDE SEQUENCE [LARGE SCALE GENOMIC DNA]</scope>
    <source>
        <strain evidence="7 8">CGMCC 1.7029</strain>
    </source>
</reference>
<dbReference type="PROSITE" id="PS51355">
    <property type="entry name" value="GLUTATHIONE_PEROXID_3"/>
    <property type="match status" value="1"/>
</dbReference>
<keyword evidence="3 5" id="KW-0560">Oxidoreductase</keyword>
<feature type="chain" id="PRO_5036757588" description="Glutathione peroxidase" evidence="6">
    <location>
        <begin position="27"/>
        <end position="186"/>
    </location>
</feature>
<evidence type="ECO:0000313" key="8">
    <source>
        <dbReference type="Proteomes" id="UP000598196"/>
    </source>
</evidence>
<keyword evidence="6" id="KW-0732">Signal</keyword>
<protein>
    <recommendedName>
        <fullName evidence="5">Glutathione peroxidase</fullName>
    </recommendedName>
</protein>
<evidence type="ECO:0000256" key="5">
    <source>
        <dbReference type="RuleBase" id="RU000499"/>
    </source>
</evidence>
<gene>
    <name evidence="7" type="primary">gpo</name>
    <name evidence="7" type="ORF">GCM10010991_14620</name>
</gene>
<dbReference type="InterPro" id="IPR000889">
    <property type="entry name" value="Glutathione_peroxidase"/>
</dbReference>
<dbReference type="AlphaFoldDB" id="A0A917YLF4"/>
<evidence type="ECO:0000313" key="7">
    <source>
        <dbReference type="EMBL" id="GGO30079.1"/>
    </source>
</evidence>
<dbReference type="Pfam" id="PF00255">
    <property type="entry name" value="GSHPx"/>
    <property type="match status" value="1"/>
</dbReference>
<dbReference type="Gene3D" id="3.40.30.10">
    <property type="entry name" value="Glutaredoxin"/>
    <property type="match status" value="1"/>
</dbReference>
<dbReference type="SUPFAM" id="SSF52833">
    <property type="entry name" value="Thioredoxin-like"/>
    <property type="match status" value="1"/>
</dbReference>
<dbReference type="PROSITE" id="PS00460">
    <property type="entry name" value="GLUTATHIONE_PEROXID_1"/>
    <property type="match status" value="1"/>
</dbReference>
<comment type="similarity">
    <text evidence="1 5">Belongs to the glutathione peroxidase family.</text>
</comment>
<comment type="caution">
    <text evidence="7">The sequence shown here is derived from an EMBL/GenBank/DDBJ whole genome shotgun (WGS) entry which is preliminary data.</text>
</comment>
<evidence type="ECO:0000256" key="1">
    <source>
        <dbReference type="ARBA" id="ARBA00006926"/>
    </source>
</evidence>
<accession>A0A917YLF4</accession>
<dbReference type="EMBL" id="BMLP01000001">
    <property type="protein sequence ID" value="GGO30079.1"/>
    <property type="molecule type" value="Genomic_DNA"/>
</dbReference>
<dbReference type="PANTHER" id="PTHR11592:SF78">
    <property type="entry name" value="GLUTATHIONE PEROXIDASE"/>
    <property type="match status" value="1"/>
</dbReference>
<evidence type="ECO:0000256" key="2">
    <source>
        <dbReference type="ARBA" id="ARBA00022559"/>
    </source>
</evidence>
<feature type="signal peptide" evidence="6">
    <location>
        <begin position="1"/>
        <end position="26"/>
    </location>
</feature>